<protein>
    <submittedName>
        <fullName evidence="1">Uncharacterized protein</fullName>
    </submittedName>
</protein>
<reference evidence="1 2" key="1">
    <citation type="journal article" date="2019" name="Commun. Biol.">
        <title>The bagworm genome reveals a unique fibroin gene that provides high tensile strength.</title>
        <authorList>
            <person name="Kono N."/>
            <person name="Nakamura H."/>
            <person name="Ohtoshi R."/>
            <person name="Tomita M."/>
            <person name="Numata K."/>
            <person name="Arakawa K."/>
        </authorList>
    </citation>
    <scope>NUCLEOTIDE SEQUENCE [LARGE SCALE GENOMIC DNA]</scope>
</reference>
<name>A0A4C1TMC1_EUMVA</name>
<proteinExistence type="predicted"/>
<dbReference type="Proteomes" id="UP000299102">
    <property type="component" value="Unassembled WGS sequence"/>
</dbReference>
<dbReference type="AlphaFoldDB" id="A0A4C1TMC1"/>
<evidence type="ECO:0000313" key="1">
    <source>
        <dbReference type="EMBL" id="GBP15662.1"/>
    </source>
</evidence>
<keyword evidence="2" id="KW-1185">Reference proteome</keyword>
<accession>A0A4C1TMC1</accession>
<evidence type="ECO:0000313" key="2">
    <source>
        <dbReference type="Proteomes" id="UP000299102"/>
    </source>
</evidence>
<comment type="caution">
    <text evidence="1">The sequence shown here is derived from an EMBL/GenBank/DDBJ whole genome shotgun (WGS) entry which is preliminary data.</text>
</comment>
<sequence length="166" mass="19345">MLGFHLNTSIKTSTQRLGTDVLLFSYDVQVIGSGQKSRIELGIGNNNVNQIGSSDFDFDSDLDWNHIGNEIRAGTEIERKKSIMNEIERGVLGIKKRDKTQLERTNEKTKFRKVQTVCRELKWQWTGHMLRERKEKWTKLITACHPGEVIEAREDKRNDGWTTRRR</sequence>
<organism evidence="1 2">
    <name type="scientific">Eumeta variegata</name>
    <name type="common">Bagworm moth</name>
    <name type="synonym">Eumeta japonica</name>
    <dbReference type="NCBI Taxonomy" id="151549"/>
    <lineage>
        <taxon>Eukaryota</taxon>
        <taxon>Metazoa</taxon>
        <taxon>Ecdysozoa</taxon>
        <taxon>Arthropoda</taxon>
        <taxon>Hexapoda</taxon>
        <taxon>Insecta</taxon>
        <taxon>Pterygota</taxon>
        <taxon>Neoptera</taxon>
        <taxon>Endopterygota</taxon>
        <taxon>Lepidoptera</taxon>
        <taxon>Glossata</taxon>
        <taxon>Ditrysia</taxon>
        <taxon>Tineoidea</taxon>
        <taxon>Psychidae</taxon>
        <taxon>Oiketicinae</taxon>
        <taxon>Eumeta</taxon>
    </lineage>
</organism>
<dbReference type="EMBL" id="BGZK01000073">
    <property type="protein sequence ID" value="GBP15662.1"/>
    <property type="molecule type" value="Genomic_DNA"/>
</dbReference>
<gene>
    <name evidence="1" type="ORF">EVAR_5355_1</name>
</gene>